<dbReference type="EMBL" id="KZ308293">
    <property type="protein sequence ID" value="KAG8226693.1"/>
    <property type="molecule type" value="Genomic_DNA"/>
</dbReference>
<dbReference type="GO" id="GO:0030258">
    <property type="term" value="P:lipid modification"/>
    <property type="evidence" value="ECO:0007669"/>
    <property type="project" value="TreeGrafter"/>
</dbReference>
<dbReference type="GO" id="GO:0016055">
    <property type="term" value="P:Wnt signaling pathway"/>
    <property type="evidence" value="ECO:0007669"/>
    <property type="project" value="UniProtKB-KW"/>
</dbReference>
<dbReference type="OrthoDB" id="5968863at2759"/>
<accession>A0A8K0K644</accession>
<evidence type="ECO:0000256" key="3">
    <source>
        <dbReference type="ARBA" id="ARBA00022687"/>
    </source>
</evidence>
<evidence type="ECO:0000256" key="1">
    <source>
        <dbReference type="ARBA" id="ARBA00004141"/>
    </source>
</evidence>
<keyword evidence="3" id="KW-0879">Wnt signaling pathway</keyword>
<dbReference type="GO" id="GO:1990698">
    <property type="term" value="F:palmitoleoyltransferase activity"/>
    <property type="evidence" value="ECO:0007669"/>
    <property type="project" value="UniProtKB-EC"/>
</dbReference>
<dbReference type="Pfam" id="PF03062">
    <property type="entry name" value="MBOAT"/>
    <property type="match status" value="1"/>
</dbReference>
<feature type="transmembrane region" description="Helical" evidence="12">
    <location>
        <begin position="406"/>
        <end position="430"/>
    </location>
</feature>
<keyword evidence="7" id="KW-0012">Acyltransferase</keyword>
<evidence type="ECO:0000256" key="12">
    <source>
        <dbReference type="SAM" id="Phobius"/>
    </source>
</evidence>
<dbReference type="PANTHER" id="PTHR13906:SF12">
    <property type="entry name" value="PROTEIN-SERINE O-PALMITOLEOYLTRANSFERASE PORCUPINE"/>
    <property type="match status" value="1"/>
</dbReference>
<dbReference type="GO" id="GO:0005783">
    <property type="term" value="C:endoplasmic reticulum"/>
    <property type="evidence" value="ECO:0007669"/>
    <property type="project" value="TreeGrafter"/>
</dbReference>
<evidence type="ECO:0000256" key="10">
    <source>
        <dbReference type="ARBA" id="ARBA00040371"/>
    </source>
</evidence>
<dbReference type="AlphaFoldDB" id="A0A8K0K644"/>
<gene>
    <name evidence="13" type="ORF">J437_LFUL005508</name>
</gene>
<reference evidence="13" key="2">
    <citation type="submission" date="2017-10" db="EMBL/GenBank/DDBJ databases">
        <title>Ladona fulva Genome sequencing and assembly.</title>
        <authorList>
            <person name="Murali S."/>
            <person name="Richards S."/>
            <person name="Bandaranaike D."/>
            <person name="Bellair M."/>
            <person name="Blankenburg K."/>
            <person name="Chao H."/>
            <person name="Dinh H."/>
            <person name="Doddapaneni H."/>
            <person name="Dugan-Rocha S."/>
            <person name="Elkadiri S."/>
            <person name="Gnanaolivu R."/>
            <person name="Hernandez B."/>
            <person name="Skinner E."/>
            <person name="Javaid M."/>
            <person name="Lee S."/>
            <person name="Li M."/>
            <person name="Ming W."/>
            <person name="Munidasa M."/>
            <person name="Muniz J."/>
            <person name="Nguyen L."/>
            <person name="Hughes D."/>
            <person name="Osuji N."/>
            <person name="Pu L.-L."/>
            <person name="Puazo M."/>
            <person name="Qu C."/>
            <person name="Quiroz J."/>
            <person name="Raj R."/>
            <person name="Weissenberger G."/>
            <person name="Xin Y."/>
            <person name="Zou X."/>
            <person name="Han Y."/>
            <person name="Worley K."/>
            <person name="Muzny D."/>
            <person name="Gibbs R."/>
        </authorList>
    </citation>
    <scope>NUCLEOTIDE SEQUENCE</scope>
    <source>
        <strain evidence="13">Sampled in the wild</strain>
    </source>
</reference>
<keyword evidence="14" id="KW-1185">Reference proteome</keyword>
<evidence type="ECO:0000256" key="2">
    <source>
        <dbReference type="ARBA" id="ARBA00022679"/>
    </source>
</evidence>
<evidence type="ECO:0000313" key="14">
    <source>
        <dbReference type="Proteomes" id="UP000792457"/>
    </source>
</evidence>
<comment type="subcellular location">
    <subcellularLocation>
        <location evidence="1">Membrane</location>
        <topology evidence="1">Multi-pass membrane protein</topology>
    </subcellularLocation>
</comment>
<evidence type="ECO:0000256" key="11">
    <source>
        <dbReference type="ARBA" id="ARBA00047978"/>
    </source>
</evidence>
<evidence type="ECO:0000256" key="4">
    <source>
        <dbReference type="ARBA" id="ARBA00022692"/>
    </source>
</evidence>
<name>A0A8K0K644_LADFU</name>
<evidence type="ECO:0000256" key="9">
    <source>
        <dbReference type="ARBA" id="ARBA00038867"/>
    </source>
</evidence>
<feature type="transmembrane region" description="Helical" evidence="12">
    <location>
        <begin position="450"/>
        <end position="470"/>
    </location>
</feature>
<comment type="catalytic activity">
    <reaction evidence="11">
        <text>[Wnt protein]-L-serine + (9Z)-hexadecenoyl-CoA = [Wnt protein]-O-(9Z)-hexadecenoyl-L-serine + CoA</text>
        <dbReference type="Rhea" id="RHEA:45336"/>
        <dbReference type="Rhea" id="RHEA-COMP:11170"/>
        <dbReference type="Rhea" id="RHEA-COMP:11171"/>
        <dbReference type="ChEBI" id="CHEBI:29999"/>
        <dbReference type="ChEBI" id="CHEBI:57287"/>
        <dbReference type="ChEBI" id="CHEBI:61540"/>
        <dbReference type="ChEBI" id="CHEBI:85189"/>
        <dbReference type="EC" id="2.3.1.250"/>
    </reaction>
</comment>
<protein>
    <recommendedName>
        <fullName evidence="10">Protein-serine O-palmitoleoyltransferase porcupine</fullName>
        <ecNumber evidence="9">2.3.1.250</ecNumber>
    </recommendedName>
</protein>
<reference evidence="13" key="1">
    <citation type="submission" date="2013-04" db="EMBL/GenBank/DDBJ databases">
        <authorList>
            <person name="Qu J."/>
            <person name="Murali S.C."/>
            <person name="Bandaranaike D."/>
            <person name="Bellair M."/>
            <person name="Blankenburg K."/>
            <person name="Chao H."/>
            <person name="Dinh H."/>
            <person name="Doddapaneni H."/>
            <person name="Downs B."/>
            <person name="Dugan-Rocha S."/>
            <person name="Elkadiri S."/>
            <person name="Gnanaolivu R.D."/>
            <person name="Hernandez B."/>
            <person name="Javaid M."/>
            <person name="Jayaseelan J.C."/>
            <person name="Lee S."/>
            <person name="Li M."/>
            <person name="Ming W."/>
            <person name="Munidasa M."/>
            <person name="Muniz J."/>
            <person name="Nguyen L."/>
            <person name="Ongeri F."/>
            <person name="Osuji N."/>
            <person name="Pu L.-L."/>
            <person name="Puazo M."/>
            <person name="Qu C."/>
            <person name="Quiroz J."/>
            <person name="Raj R."/>
            <person name="Weissenberger G."/>
            <person name="Xin Y."/>
            <person name="Zou X."/>
            <person name="Han Y."/>
            <person name="Richards S."/>
            <person name="Worley K."/>
            <person name="Muzny D."/>
            <person name="Gibbs R."/>
        </authorList>
    </citation>
    <scope>NUCLEOTIDE SEQUENCE</scope>
    <source>
        <strain evidence="13">Sampled in the wild</strain>
    </source>
</reference>
<evidence type="ECO:0000256" key="8">
    <source>
        <dbReference type="ARBA" id="ARBA00038269"/>
    </source>
</evidence>
<evidence type="ECO:0000313" key="13">
    <source>
        <dbReference type="EMBL" id="KAG8226693.1"/>
    </source>
</evidence>
<dbReference type="InterPro" id="IPR049941">
    <property type="entry name" value="LPLAT_7/PORCN-like"/>
</dbReference>
<feature type="transmembrane region" description="Helical" evidence="12">
    <location>
        <begin position="105"/>
        <end position="125"/>
    </location>
</feature>
<organism evidence="13 14">
    <name type="scientific">Ladona fulva</name>
    <name type="common">Scarce chaser dragonfly</name>
    <name type="synonym">Libellula fulva</name>
    <dbReference type="NCBI Taxonomy" id="123851"/>
    <lineage>
        <taxon>Eukaryota</taxon>
        <taxon>Metazoa</taxon>
        <taxon>Ecdysozoa</taxon>
        <taxon>Arthropoda</taxon>
        <taxon>Hexapoda</taxon>
        <taxon>Insecta</taxon>
        <taxon>Pterygota</taxon>
        <taxon>Palaeoptera</taxon>
        <taxon>Odonata</taxon>
        <taxon>Epiprocta</taxon>
        <taxon>Anisoptera</taxon>
        <taxon>Libelluloidea</taxon>
        <taxon>Libellulidae</taxon>
        <taxon>Ladona</taxon>
    </lineage>
</organism>
<feature type="transmembrane region" description="Helical" evidence="12">
    <location>
        <begin position="227"/>
        <end position="249"/>
    </location>
</feature>
<dbReference type="GO" id="GO:0017147">
    <property type="term" value="F:Wnt-protein binding"/>
    <property type="evidence" value="ECO:0007669"/>
    <property type="project" value="TreeGrafter"/>
</dbReference>
<dbReference type="InterPro" id="IPR004299">
    <property type="entry name" value="MBOAT_fam"/>
</dbReference>
<evidence type="ECO:0000256" key="7">
    <source>
        <dbReference type="ARBA" id="ARBA00023315"/>
    </source>
</evidence>
<dbReference type="Proteomes" id="UP000792457">
    <property type="component" value="Unassembled WGS sequence"/>
</dbReference>
<keyword evidence="5 12" id="KW-1133">Transmembrane helix</keyword>
<keyword evidence="6 12" id="KW-0472">Membrane</keyword>
<feature type="transmembrane region" description="Helical" evidence="12">
    <location>
        <begin position="131"/>
        <end position="149"/>
    </location>
</feature>
<dbReference type="GO" id="GO:0061355">
    <property type="term" value="P:Wnt protein secretion"/>
    <property type="evidence" value="ECO:0007669"/>
    <property type="project" value="TreeGrafter"/>
</dbReference>
<keyword evidence="4 12" id="KW-0812">Transmembrane</keyword>
<feature type="transmembrane region" description="Helical" evidence="12">
    <location>
        <begin position="189"/>
        <end position="207"/>
    </location>
</feature>
<keyword evidence="2" id="KW-0808">Transferase</keyword>
<feature type="transmembrane region" description="Helical" evidence="12">
    <location>
        <begin position="355"/>
        <end position="376"/>
    </location>
</feature>
<sequence length="471" mass="54430">MNDFDYDMFEDAEELSPMYDESYSSANLWYDDEESEEVVSVGELWEMCVEPTMRDGLVHVGKLLIWCFLFRASTQLVQVPPMVCHAVSAGSGLLILHHFFKFTTVYIIGFIVVAYIILSLTSYLLKKYRGPIMGTICIVFLVVCELFFVKKTEWHKIRGAQMLVAMKIISVAFDADIGTLQTLPSPIEFSGYLLCVGTCVFGPWIPYRDYIAIYNKPVWNFQWVWRIISSIVLSMLFLTISTCWIQWLIPDESWRWWVAYRDALSFRSSHYFISFLSEASAITSGFGHHDTSYWTLTVARPQYIEVPRSLVQVVVFWNMPMHQWLKTYIFRTTKSFGSFAAILSTYAVSSLLHGLNFQLAAVLLSLGAYTYTEYVLRQKLASVFRACIQVRPCRKDCSHRSKDKQFLVILANVGFGILAMFHLSYLGVMFDVSSKLQDEGYNYMHTISKWSTLNYASHWVALFTYVFYLLV</sequence>
<comment type="caution">
    <text evidence="13">The sequence shown here is derived from an EMBL/GenBank/DDBJ whole genome shotgun (WGS) entry which is preliminary data.</text>
</comment>
<evidence type="ECO:0000256" key="5">
    <source>
        <dbReference type="ARBA" id="ARBA00022989"/>
    </source>
</evidence>
<evidence type="ECO:0000256" key="6">
    <source>
        <dbReference type="ARBA" id="ARBA00023136"/>
    </source>
</evidence>
<comment type="similarity">
    <text evidence="8">Belongs to the membrane-bound acyltransferase family. Porcupine subfamily.</text>
</comment>
<dbReference type="GO" id="GO:0016020">
    <property type="term" value="C:membrane"/>
    <property type="evidence" value="ECO:0007669"/>
    <property type="project" value="UniProtKB-SubCell"/>
</dbReference>
<dbReference type="PANTHER" id="PTHR13906">
    <property type="entry name" value="PORCUPINE"/>
    <property type="match status" value="1"/>
</dbReference>
<dbReference type="EC" id="2.3.1.250" evidence="9"/>
<proteinExistence type="inferred from homology"/>